<proteinExistence type="predicted"/>
<gene>
    <name evidence="1" type="ORF">UFOPK4098_01453</name>
    <name evidence="2" type="ORF">UFOPK4347_01242</name>
</gene>
<sequence length="118" mass="12655">MASASSCSEPKRTGTQFCRQLAKEMSQINAPIASQNDIDLLVASYERIGEVAPLDVAKDWEALTALLAEAAHINTGNITDVEAVTKHAYESNTAAQRAFKWTLDTCAVDISGSRPASQ</sequence>
<protein>
    <submittedName>
        <fullName evidence="1">Unannotated protein</fullName>
    </submittedName>
</protein>
<dbReference type="AlphaFoldDB" id="A0A6J7RMG6"/>
<organism evidence="1">
    <name type="scientific">freshwater metagenome</name>
    <dbReference type="NCBI Taxonomy" id="449393"/>
    <lineage>
        <taxon>unclassified sequences</taxon>
        <taxon>metagenomes</taxon>
        <taxon>ecological metagenomes</taxon>
    </lineage>
</organism>
<accession>A0A6J7RMG6</accession>
<dbReference type="EMBL" id="CAFBQU010000036">
    <property type="protein sequence ID" value="CAB5066644.1"/>
    <property type="molecule type" value="Genomic_DNA"/>
</dbReference>
<name>A0A6J7RMG6_9ZZZZ</name>
<reference evidence="1" key="1">
    <citation type="submission" date="2020-05" db="EMBL/GenBank/DDBJ databases">
        <authorList>
            <person name="Chiriac C."/>
            <person name="Salcher M."/>
            <person name="Ghai R."/>
            <person name="Kavagutti S V."/>
        </authorList>
    </citation>
    <scope>NUCLEOTIDE SEQUENCE</scope>
</reference>
<evidence type="ECO:0000313" key="2">
    <source>
        <dbReference type="EMBL" id="CAB5066644.1"/>
    </source>
</evidence>
<dbReference type="EMBL" id="CAFBPN010000122">
    <property type="protein sequence ID" value="CAB5030007.1"/>
    <property type="molecule type" value="Genomic_DNA"/>
</dbReference>
<evidence type="ECO:0000313" key="1">
    <source>
        <dbReference type="EMBL" id="CAB5030007.1"/>
    </source>
</evidence>